<feature type="transmembrane region" description="Helical" evidence="2">
    <location>
        <begin position="127"/>
        <end position="151"/>
    </location>
</feature>
<evidence type="ECO:0000256" key="1">
    <source>
        <dbReference type="SAM" id="MobiDB-lite"/>
    </source>
</evidence>
<comment type="caution">
    <text evidence="3">The sequence shown here is derived from an EMBL/GenBank/DDBJ whole genome shotgun (WGS) entry which is preliminary data.</text>
</comment>
<dbReference type="PANTHER" id="PTHR36178:SF1">
    <property type="entry name" value="SODIUM_GLUTAMATE SYMPORTER"/>
    <property type="match status" value="1"/>
</dbReference>
<dbReference type="PANTHER" id="PTHR36178">
    <property type="entry name" value="SLR0625 PROTEIN"/>
    <property type="match status" value="1"/>
</dbReference>
<protein>
    <recommendedName>
        <fullName evidence="5">Sodium/glutamate symporter</fullName>
    </recommendedName>
</protein>
<proteinExistence type="predicted"/>
<dbReference type="Proteomes" id="UP001515480">
    <property type="component" value="Unassembled WGS sequence"/>
</dbReference>
<evidence type="ECO:0008006" key="5">
    <source>
        <dbReference type="Google" id="ProtNLM"/>
    </source>
</evidence>
<keyword evidence="2" id="KW-0472">Membrane</keyword>
<accession>A0AB34J0C4</accession>
<feature type="transmembrane region" description="Helical" evidence="2">
    <location>
        <begin position="194"/>
        <end position="217"/>
    </location>
</feature>
<keyword evidence="2" id="KW-0812">Transmembrane</keyword>
<sequence>MAALALLNATHTAARKTFRAKMHNAVITSSACLAALLLLGHLSRRRVVWLRALHLPSSLLGGIYGWAAFLLLDLVGDDASSLSDEWFSVGWDVLPGFCTNLVFCCLFLGTAVPSLREVLEKPRLEHLLYGLIVVFGQYVVSAVITGIASLADPQLPALFATVMPYGFAGGPVVAEAMLPLYAEETFNYPAGYSLALLAATVGMFAGVILGALLVNVAPLTARLAWQPPPARIPQPRLARARVTFQELKATANASDHFPPGERPVAAVQTVSNESLDSLMFHLCLVASVMLAGYILRLPFVALEELFPADSFLGKSNLLSVLPLFLFCLISGLAIQKAIDVSGATFVDRPTIVSISNTAQDVLIVAAIARLGRSGLPPEVHGLGRFFAAIFEVGIPFVAVCIGGLVWGVISFWWLGPRLMSSFWAERALTEFGVSIGATSTGLLLLRMADPDGRTPVLRDFTCKQIFHVLITGGGFFDVLVPIPLCAASGSPWPLAAVSLGMTALCLLAHPSAARTIRRIVSRRARGCLPPAATPASHRATRASWQEHHRLSDAPPRPLRVAALELEAQGEEAGQSKAAASDETTAGPGACALPLAARLAPAAALPHA</sequence>
<feature type="region of interest" description="Disordered" evidence="1">
    <location>
        <begin position="530"/>
        <end position="555"/>
    </location>
</feature>
<feature type="transmembrane region" description="Helical" evidence="2">
    <location>
        <begin position="278"/>
        <end position="295"/>
    </location>
</feature>
<feature type="transmembrane region" description="Helical" evidence="2">
    <location>
        <begin position="52"/>
        <end position="74"/>
    </location>
</feature>
<gene>
    <name evidence="3" type="ORF">AB1Y20_006944</name>
</gene>
<keyword evidence="2" id="KW-1133">Transmembrane helix</keyword>
<feature type="transmembrane region" description="Helical" evidence="2">
    <location>
        <begin position="22"/>
        <end position="40"/>
    </location>
</feature>
<reference evidence="3 4" key="1">
    <citation type="journal article" date="2024" name="Science">
        <title>Giant polyketide synthase enzymes in the biosynthesis of giant marine polyether toxins.</title>
        <authorList>
            <person name="Fallon T.R."/>
            <person name="Shende V.V."/>
            <person name="Wierzbicki I.H."/>
            <person name="Pendleton A.L."/>
            <person name="Watervoot N.F."/>
            <person name="Auber R.P."/>
            <person name="Gonzalez D.J."/>
            <person name="Wisecaver J.H."/>
            <person name="Moore B.S."/>
        </authorList>
    </citation>
    <scope>NUCLEOTIDE SEQUENCE [LARGE SCALE GENOMIC DNA]</scope>
    <source>
        <strain evidence="3 4">12B1</strain>
    </source>
</reference>
<feature type="transmembrane region" description="Helical" evidence="2">
    <location>
        <begin position="490"/>
        <end position="508"/>
    </location>
</feature>
<dbReference type="AlphaFoldDB" id="A0AB34J0C4"/>
<feature type="transmembrane region" description="Helical" evidence="2">
    <location>
        <begin position="94"/>
        <end position="115"/>
    </location>
</feature>
<dbReference type="EMBL" id="JBGBPQ010000015">
    <property type="protein sequence ID" value="KAL1510646.1"/>
    <property type="molecule type" value="Genomic_DNA"/>
</dbReference>
<name>A0AB34J0C4_PRYPA</name>
<feature type="transmembrane region" description="Helical" evidence="2">
    <location>
        <begin position="465"/>
        <end position="484"/>
    </location>
</feature>
<dbReference type="GO" id="GO:0016020">
    <property type="term" value="C:membrane"/>
    <property type="evidence" value="ECO:0007669"/>
    <property type="project" value="InterPro"/>
</dbReference>
<keyword evidence="4" id="KW-1185">Reference proteome</keyword>
<evidence type="ECO:0000313" key="3">
    <source>
        <dbReference type="EMBL" id="KAL1510646.1"/>
    </source>
</evidence>
<evidence type="ECO:0000256" key="2">
    <source>
        <dbReference type="SAM" id="Phobius"/>
    </source>
</evidence>
<dbReference type="InterPro" id="IPR004445">
    <property type="entry name" value="GltS"/>
</dbReference>
<organism evidence="3 4">
    <name type="scientific">Prymnesium parvum</name>
    <name type="common">Toxic golden alga</name>
    <dbReference type="NCBI Taxonomy" id="97485"/>
    <lineage>
        <taxon>Eukaryota</taxon>
        <taxon>Haptista</taxon>
        <taxon>Haptophyta</taxon>
        <taxon>Prymnesiophyceae</taxon>
        <taxon>Prymnesiales</taxon>
        <taxon>Prymnesiaceae</taxon>
        <taxon>Prymnesium</taxon>
    </lineage>
</organism>
<feature type="transmembrane region" description="Helical" evidence="2">
    <location>
        <begin position="316"/>
        <end position="338"/>
    </location>
</feature>
<feature type="transmembrane region" description="Helical" evidence="2">
    <location>
        <begin position="382"/>
        <end position="415"/>
    </location>
</feature>
<dbReference type="GO" id="GO:0015813">
    <property type="term" value="P:L-glutamate transmembrane transport"/>
    <property type="evidence" value="ECO:0007669"/>
    <property type="project" value="InterPro"/>
</dbReference>
<feature type="transmembrane region" description="Helical" evidence="2">
    <location>
        <begin position="427"/>
        <end position="445"/>
    </location>
</feature>
<evidence type="ECO:0000313" key="4">
    <source>
        <dbReference type="Proteomes" id="UP001515480"/>
    </source>
</evidence>
<dbReference type="GO" id="GO:0015501">
    <property type="term" value="F:glutamate:sodium symporter activity"/>
    <property type="evidence" value="ECO:0007669"/>
    <property type="project" value="InterPro"/>
</dbReference>